<sequence length="211" mass="23400">NKKEPLYFPCATRSLAEILPGLNRYSNNFMAEMLFRHLGGVRFGFPGSKKKGALAIQEVLRRNGIAPGEVHITCGSGLDRSNKATPAALGKLLFRVYSDPTISPLLLGSMARNGDEGTLRRFLKGANFIVMAKTGTLSDVLGMAGYIFVPNRGCVASFTVMCNDVHNKWKLKALLEKLLRDLAHLLATSRKPEKAPKKLRYKAHDWWKKQA</sequence>
<dbReference type="PANTHER" id="PTHR30023">
    <property type="entry name" value="D-ALANYL-D-ALANINE CARBOXYPEPTIDASE"/>
    <property type="match status" value="1"/>
</dbReference>
<dbReference type="PANTHER" id="PTHR30023:SF0">
    <property type="entry name" value="PENICILLIN-SENSITIVE CARBOXYPEPTIDASE A"/>
    <property type="match status" value="1"/>
</dbReference>
<dbReference type="GO" id="GO:0000270">
    <property type="term" value="P:peptidoglycan metabolic process"/>
    <property type="evidence" value="ECO:0007669"/>
    <property type="project" value="TreeGrafter"/>
</dbReference>
<dbReference type="Pfam" id="PF02113">
    <property type="entry name" value="Peptidase_S13"/>
    <property type="match status" value="1"/>
</dbReference>
<dbReference type="Gene3D" id="3.40.710.10">
    <property type="entry name" value="DD-peptidase/beta-lactamase superfamily"/>
    <property type="match status" value="1"/>
</dbReference>
<organism evidence="3">
    <name type="scientific">Thermodesulforhabdus norvegica</name>
    <dbReference type="NCBI Taxonomy" id="39841"/>
    <lineage>
        <taxon>Bacteria</taxon>
        <taxon>Pseudomonadati</taxon>
        <taxon>Thermodesulfobacteriota</taxon>
        <taxon>Syntrophobacteria</taxon>
        <taxon>Syntrophobacterales</taxon>
        <taxon>Thermodesulforhabdaceae</taxon>
        <taxon>Thermodesulforhabdus</taxon>
    </lineage>
</organism>
<comment type="caution">
    <text evidence="3">The sequence shown here is derived from an EMBL/GenBank/DDBJ whole genome shotgun (WGS) entry which is preliminary data.</text>
</comment>
<gene>
    <name evidence="3" type="ORF">ENG14_05495</name>
</gene>
<evidence type="ECO:0000313" key="3">
    <source>
        <dbReference type="EMBL" id="HDL90340.1"/>
    </source>
</evidence>
<name>A0A7C1B142_9BACT</name>
<dbReference type="PRINTS" id="PR00922">
    <property type="entry name" value="DADACBPTASE3"/>
</dbReference>
<protein>
    <recommendedName>
        <fullName evidence="4">D-alanyl-D-alanine carboxypeptidase/D-alanyl-D-alanine-endopeptidase</fullName>
    </recommendedName>
</protein>
<keyword evidence="2" id="KW-0378">Hydrolase</keyword>
<dbReference type="Proteomes" id="UP000886355">
    <property type="component" value="Unassembled WGS sequence"/>
</dbReference>
<dbReference type="InterPro" id="IPR000667">
    <property type="entry name" value="Peptidase_S13"/>
</dbReference>
<evidence type="ECO:0000256" key="1">
    <source>
        <dbReference type="ARBA" id="ARBA00006096"/>
    </source>
</evidence>
<dbReference type="GO" id="GO:0004185">
    <property type="term" value="F:serine-type carboxypeptidase activity"/>
    <property type="evidence" value="ECO:0007669"/>
    <property type="project" value="InterPro"/>
</dbReference>
<evidence type="ECO:0000256" key="2">
    <source>
        <dbReference type="ARBA" id="ARBA00022801"/>
    </source>
</evidence>
<dbReference type="GO" id="GO:0006508">
    <property type="term" value="P:proteolysis"/>
    <property type="evidence" value="ECO:0007669"/>
    <property type="project" value="InterPro"/>
</dbReference>
<proteinExistence type="inferred from homology"/>
<reference evidence="3" key="1">
    <citation type="journal article" date="2020" name="mSystems">
        <title>Genome- and Community-Level Interaction Insights into Carbon Utilization and Element Cycling Functions of Hydrothermarchaeota in Hydrothermal Sediment.</title>
        <authorList>
            <person name="Zhou Z."/>
            <person name="Liu Y."/>
            <person name="Xu W."/>
            <person name="Pan J."/>
            <person name="Luo Z.H."/>
            <person name="Li M."/>
        </authorList>
    </citation>
    <scope>NUCLEOTIDE SEQUENCE [LARGE SCALE GENOMIC DNA]</scope>
    <source>
        <strain evidence="3">HyVt-19</strain>
    </source>
</reference>
<comment type="similarity">
    <text evidence="1">Belongs to the peptidase S13 family.</text>
</comment>
<dbReference type="SUPFAM" id="SSF56601">
    <property type="entry name" value="beta-lactamase/transpeptidase-like"/>
    <property type="match status" value="1"/>
</dbReference>
<evidence type="ECO:0008006" key="4">
    <source>
        <dbReference type="Google" id="ProtNLM"/>
    </source>
</evidence>
<feature type="non-terminal residue" evidence="3">
    <location>
        <position position="1"/>
    </location>
</feature>
<dbReference type="InterPro" id="IPR012338">
    <property type="entry name" value="Beta-lactam/transpept-like"/>
</dbReference>
<accession>A0A7C1B142</accession>
<dbReference type="AlphaFoldDB" id="A0A7C1B142"/>
<dbReference type="EMBL" id="DQZW01000257">
    <property type="protein sequence ID" value="HDL90340.1"/>
    <property type="molecule type" value="Genomic_DNA"/>
</dbReference>